<sequence>MHLGAGFCGLGVVIFTVIYLRWRVMIHGLNNLIVLTQQMYSNVGVRIPENNYWIDRLMVPVTYLACIVPFPTMIFAPFLEIDVGYRVFEDILPDACFRSRSTIYLVYIVRSMSLFAVIAEASRITVLAFMSCIVLGENLEKYLQFLVSGNLDFRKFPRQYKCLMIATQVFDRETNTILVLMLSLLFWAIVLLFFLVVNGLVGIPMVMYITIVIIWVFLVSGVMMWIGMITGVCEISKTAVKTCRQNARYWYDMHFRGHGRGGKLLELEANSLRIYCMKYGGFAVMDGEFLMTFLNNLVDQIFAALMMF</sequence>
<feature type="transmembrane region" description="Helical" evidence="1">
    <location>
        <begin position="57"/>
        <end position="79"/>
    </location>
</feature>
<evidence type="ECO:0008006" key="4">
    <source>
        <dbReference type="Google" id="ProtNLM"/>
    </source>
</evidence>
<gene>
    <name evidence="2" type="ORF">ODALV1_LOCUS24508</name>
</gene>
<protein>
    <recommendedName>
        <fullName evidence="4">Gustatory receptor</fullName>
    </recommendedName>
</protein>
<reference evidence="2 3" key="1">
    <citation type="submission" date="2024-08" db="EMBL/GenBank/DDBJ databases">
        <authorList>
            <person name="Cucini C."/>
            <person name="Frati F."/>
        </authorList>
    </citation>
    <scope>NUCLEOTIDE SEQUENCE [LARGE SCALE GENOMIC DNA]</scope>
</reference>
<evidence type="ECO:0000256" key="1">
    <source>
        <dbReference type="SAM" id="Phobius"/>
    </source>
</evidence>
<feature type="transmembrane region" description="Helical" evidence="1">
    <location>
        <begin position="5"/>
        <end position="22"/>
    </location>
</feature>
<comment type="caution">
    <text evidence="2">The sequence shown here is derived from an EMBL/GenBank/DDBJ whole genome shotgun (WGS) entry which is preliminary data.</text>
</comment>
<feature type="transmembrane region" description="Helical" evidence="1">
    <location>
        <begin position="177"/>
        <end position="201"/>
    </location>
</feature>
<evidence type="ECO:0000313" key="3">
    <source>
        <dbReference type="Proteomes" id="UP001642540"/>
    </source>
</evidence>
<organism evidence="2 3">
    <name type="scientific">Orchesella dallaii</name>
    <dbReference type="NCBI Taxonomy" id="48710"/>
    <lineage>
        <taxon>Eukaryota</taxon>
        <taxon>Metazoa</taxon>
        <taxon>Ecdysozoa</taxon>
        <taxon>Arthropoda</taxon>
        <taxon>Hexapoda</taxon>
        <taxon>Collembola</taxon>
        <taxon>Entomobryomorpha</taxon>
        <taxon>Entomobryoidea</taxon>
        <taxon>Orchesellidae</taxon>
        <taxon>Orchesellinae</taxon>
        <taxon>Orchesella</taxon>
    </lineage>
</organism>
<name>A0ABP1RPA4_9HEXA</name>
<dbReference type="EMBL" id="CAXLJM020000092">
    <property type="protein sequence ID" value="CAL8132177.1"/>
    <property type="molecule type" value="Genomic_DNA"/>
</dbReference>
<keyword evidence="3" id="KW-1185">Reference proteome</keyword>
<feature type="transmembrane region" description="Helical" evidence="1">
    <location>
        <begin position="208"/>
        <end position="228"/>
    </location>
</feature>
<keyword evidence="1" id="KW-0472">Membrane</keyword>
<keyword evidence="1" id="KW-1133">Transmembrane helix</keyword>
<keyword evidence="1" id="KW-0812">Transmembrane</keyword>
<evidence type="ECO:0000313" key="2">
    <source>
        <dbReference type="EMBL" id="CAL8132177.1"/>
    </source>
</evidence>
<accession>A0ABP1RPA4</accession>
<proteinExistence type="predicted"/>
<dbReference type="Proteomes" id="UP001642540">
    <property type="component" value="Unassembled WGS sequence"/>
</dbReference>